<dbReference type="AlphaFoldDB" id="A0A9R1UED4"/>
<dbReference type="InterPro" id="IPR038572">
    <property type="entry name" value="Stomagen_C_sf"/>
</dbReference>
<comment type="caution">
    <text evidence="3">The sequence shown here is derived from an EMBL/GenBank/DDBJ whole genome shotgun (WGS) entry which is preliminary data.</text>
</comment>
<dbReference type="PANTHER" id="PTHR37239:SF1">
    <property type="entry name" value="EPIDERMAL PATTERNING FACTOR-LIKE PROTEIN 9"/>
    <property type="match status" value="1"/>
</dbReference>
<dbReference type="PANTHER" id="PTHR37239">
    <property type="entry name" value="EPIDERMAL PATTERNING FACTOR-LIKE PROTEIN 9"/>
    <property type="match status" value="1"/>
</dbReference>
<sequence>MITNSCVLQTKPTMASPSKTNLLVFLIWVTLIIQGIAGSRTVTLLPHQNSELHLQVKKNVVLRRRTMIGSVKPTCTYNECRGCRSRCRAEQVPVEGNDPINSAYHYRCVCHSSWNEGHSDCIAIFHNKDGDGGGGKCEDDDCGSGSRGGKNGSDGGGKGGSGEGDNGCGDGDGDGGDKGDDDCRGGKGSGGVGGCNGGGGEGGGGNSGGKGGGGGQRKSC</sequence>
<feature type="region of interest" description="Disordered" evidence="1">
    <location>
        <begin position="195"/>
        <end position="220"/>
    </location>
</feature>
<name>A0A9R1UED4_LACSA</name>
<evidence type="ECO:0000259" key="2">
    <source>
        <dbReference type="Pfam" id="PF16851"/>
    </source>
</evidence>
<protein>
    <recommendedName>
        <fullName evidence="2">Stomagen C-terminal domain-containing protein</fullName>
    </recommendedName>
</protein>
<organism evidence="3 4">
    <name type="scientific">Lactuca sativa</name>
    <name type="common">Garden lettuce</name>
    <dbReference type="NCBI Taxonomy" id="4236"/>
    <lineage>
        <taxon>Eukaryota</taxon>
        <taxon>Viridiplantae</taxon>
        <taxon>Streptophyta</taxon>
        <taxon>Embryophyta</taxon>
        <taxon>Tracheophyta</taxon>
        <taxon>Spermatophyta</taxon>
        <taxon>Magnoliopsida</taxon>
        <taxon>eudicotyledons</taxon>
        <taxon>Gunneridae</taxon>
        <taxon>Pentapetalae</taxon>
        <taxon>asterids</taxon>
        <taxon>campanulids</taxon>
        <taxon>Asterales</taxon>
        <taxon>Asteraceae</taxon>
        <taxon>Cichorioideae</taxon>
        <taxon>Cichorieae</taxon>
        <taxon>Lactucinae</taxon>
        <taxon>Lactuca</taxon>
    </lineage>
</organism>
<dbReference type="GO" id="GO:2000123">
    <property type="term" value="P:positive regulation of stomatal complex development"/>
    <property type="evidence" value="ECO:0007669"/>
    <property type="project" value="InterPro"/>
</dbReference>
<dbReference type="CDD" id="cd22743">
    <property type="entry name" value="stomagen-like"/>
    <property type="match status" value="1"/>
</dbReference>
<keyword evidence="4" id="KW-1185">Reference proteome</keyword>
<reference evidence="3 4" key="1">
    <citation type="journal article" date="2017" name="Nat. Commun.">
        <title>Genome assembly with in vitro proximity ligation data and whole-genome triplication in lettuce.</title>
        <authorList>
            <person name="Reyes-Chin-Wo S."/>
            <person name="Wang Z."/>
            <person name="Yang X."/>
            <person name="Kozik A."/>
            <person name="Arikit S."/>
            <person name="Song C."/>
            <person name="Xia L."/>
            <person name="Froenicke L."/>
            <person name="Lavelle D.O."/>
            <person name="Truco M.J."/>
            <person name="Xia R."/>
            <person name="Zhu S."/>
            <person name="Xu C."/>
            <person name="Xu H."/>
            <person name="Xu X."/>
            <person name="Cox K."/>
            <person name="Korf I."/>
            <person name="Meyers B.C."/>
            <person name="Michelmore R.W."/>
        </authorList>
    </citation>
    <scope>NUCLEOTIDE SEQUENCE [LARGE SCALE GENOMIC DNA]</scope>
    <source>
        <strain evidence="4">cv. Salinas</strain>
        <tissue evidence="3">Seedlings</tissue>
    </source>
</reference>
<proteinExistence type="predicted"/>
<evidence type="ECO:0000313" key="3">
    <source>
        <dbReference type="EMBL" id="KAJ0185520.1"/>
    </source>
</evidence>
<feature type="domain" description="Stomagen C-terminal" evidence="2">
    <location>
        <begin position="64"/>
        <end position="111"/>
    </location>
</feature>
<evidence type="ECO:0000256" key="1">
    <source>
        <dbReference type="SAM" id="MobiDB-lite"/>
    </source>
</evidence>
<dbReference type="Proteomes" id="UP000235145">
    <property type="component" value="Unassembled WGS sequence"/>
</dbReference>
<dbReference type="EMBL" id="NBSK02000009">
    <property type="protein sequence ID" value="KAJ0185520.1"/>
    <property type="molecule type" value="Genomic_DNA"/>
</dbReference>
<dbReference type="Gene3D" id="2.20.25.390">
    <property type="entry name" value="Stomagen"/>
    <property type="match status" value="1"/>
</dbReference>
<feature type="compositionally biased region" description="Gly residues" evidence="1">
    <location>
        <begin position="148"/>
        <end position="170"/>
    </location>
</feature>
<dbReference type="InterPro" id="IPR031753">
    <property type="entry name" value="Stomagen"/>
</dbReference>
<dbReference type="InterPro" id="IPR044858">
    <property type="entry name" value="Stomagen_C"/>
</dbReference>
<evidence type="ECO:0000313" key="4">
    <source>
        <dbReference type="Proteomes" id="UP000235145"/>
    </source>
</evidence>
<dbReference type="Pfam" id="PF16851">
    <property type="entry name" value="Stomagen"/>
    <property type="match status" value="1"/>
</dbReference>
<feature type="region of interest" description="Disordered" evidence="1">
    <location>
        <begin position="148"/>
        <end position="173"/>
    </location>
</feature>
<gene>
    <name evidence="3" type="ORF">LSAT_V11C900461170</name>
</gene>
<accession>A0A9R1UED4</accession>